<proteinExistence type="predicted"/>
<reference evidence="1 2" key="1">
    <citation type="submission" date="2023-07" db="EMBL/GenBank/DDBJ databases">
        <title>Genomic Encyclopedia of Type Strains, Phase IV (KMG-IV): sequencing the most valuable type-strain genomes for metagenomic binning, comparative biology and taxonomic classification.</title>
        <authorList>
            <person name="Goeker M."/>
        </authorList>
    </citation>
    <scope>NUCLEOTIDE SEQUENCE [LARGE SCALE GENOMIC DNA]</scope>
    <source>
        <strain evidence="1 2">DSM 14914</strain>
    </source>
</reference>
<dbReference type="EMBL" id="JAUSWA010000001">
    <property type="protein sequence ID" value="MDQ0491939.1"/>
    <property type="molecule type" value="Genomic_DNA"/>
</dbReference>
<dbReference type="InterPro" id="IPR024307">
    <property type="entry name" value="YmaF"/>
</dbReference>
<dbReference type="Pfam" id="PF12788">
    <property type="entry name" value="YmaF"/>
    <property type="match status" value="1"/>
</dbReference>
<comment type="caution">
    <text evidence="1">The sequence shown here is derived from an EMBL/GenBank/DDBJ whole genome shotgun (WGS) entry which is preliminary data.</text>
</comment>
<name>A0ABU0KRQ7_9BACL</name>
<sequence>MEIPITGFVVHSDDSNSNHSHKLFITSWDGRPVNVHVHPFKGNTSFDVGHYHHYAGVTQPAPSGVPHVHHYYAETSLNDQHTHIIRGTTGPAIQMAGGGHYHQFEGYTTVNGRIPHAHRYGGNTGDEEGYRYQSN</sequence>
<organism evidence="1 2">
    <name type="scientific">Paenibacillus brasilensis</name>
    <dbReference type="NCBI Taxonomy" id="128574"/>
    <lineage>
        <taxon>Bacteria</taxon>
        <taxon>Bacillati</taxon>
        <taxon>Bacillota</taxon>
        <taxon>Bacilli</taxon>
        <taxon>Bacillales</taxon>
        <taxon>Paenibacillaceae</taxon>
        <taxon>Paenibacillus</taxon>
    </lineage>
</organism>
<protein>
    <recommendedName>
        <fullName evidence="3">YmaF family protein</fullName>
    </recommendedName>
</protein>
<evidence type="ECO:0008006" key="3">
    <source>
        <dbReference type="Google" id="ProtNLM"/>
    </source>
</evidence>
<evidence type="ECO:0000313" key="1">
    <source>
        <dbReference type="EMBL" id="MDQ0491939.1"/>
    </source>
</evidence>
<accession>A0ABU0KRQ7</accession>
<dbReference type="RefSeq" id="WP_025715577.1">
    <property type="nucleotide sequence ID" value="NZ_CP045298.1"/>
</dbReference>
<dbReference type="Proteomes" id="UP001242811">
    <property type="component" value="Unassembled WGS sequence"/>
</dbReference>
<keyword evidence="2" id="KW-1185">Reference proteome</keyword>
<evidence type="ECO:0000313" key="2">
    <source>
        <dbReference type="Proteomes" id="UP001242811"/>
    </source>
</evidence>
<gene>
    <name evidence="1" type="ORF">QOZ95_000086</name>
</gene>